<keyword evidence="14" id="KW-1185">Reference proteome</keyword>
<gene>
    <name evidence="13" type="ORF">SAMN05660472_01919</name>
</gene>
<dbReference type="EMBL" id="FNFP01000003">
    <property type="protein sequence ID" value="SDK74026.1"/>
    <property type="molecule type" value="Genomic_DNA"/>
</dbReference>
<dbReference type="RefSeq" id="WP_280139567.1">
    <property type="nucleotide sequence ID" value="NZ_FNFP01000003.1"/>
</dbReference>
<accession>A0A1G9ED40</accession>
<evidence type="ECO:0000256" key="4">
    <source>
        <dbReference type="ARBA" id="ARBA00022737"/>
    </source>
</evidence>
<sequence>MNTNIIIRFFVLIVLLCFSAFFSASETALMALGKIRVRHMVEEKIKGAILVEKLTQNPNKLLGSILVANNAINIGASALATSLALEFYPNNGVAVATITMTILVLIFGEITPKSLAARNSEQVSLKVGKTISFTVSLLNPIVVILIKITNNLIKMLGGKIEQQQPIITEEELMTIVNVSHEEGVLEGNEREMIHNVVAFGDLQIKDVMVPRTDMIALNIDLSYEEIMGVVKDEQYSRYPIYSQDIDNIIGILNVKDLIFLDSEIKDFDIKKYIREPYFTFEFNRITKVFQEMKKNRTHIAIVLDEYGGTVGIITIEDLIEEIVGDIQDEYDEIENEIEIITDKEYIINGSVKLYLINHTIGVKIKSDDFDSIGGFIIEQLGKIPQIGDEVKYNNMKFIVEDVYKNRVQKVKMIKND</sequence>
<comment type="similarity">
    <text evidence="2">Belongs to the UPF0053 family.</text>
</comment>
<dbReference type="SMART" id="SM01091">
    <property type="entry name" value="CorC_HlyC"/>
    <property type="match status" value="1"/>
</dbReference>
<evidence type="ECO:0000259" key="12">
    <source>
        <dbReference type="PROSITE" id="PS51846"/>
    </source>
</evidence>
<dbReference type="PROSITE" id="PS51846">
    <property type="entry name" value="CNNM"/>
    <property type="match status" value="1"/>
</dbReference>
<dbReference type="FunFam" id="3.10.580.10:FF:000002">
    <property type="entry name" value="Magnesium/cobalt efflux protein CorC"/>
    <property type="match status" value="1"/>
</dbReference>
<keyword evidence="7 9" id="KW-0472">Membrane</keyword>
<evidence type="ECO:0000256" key="6">
    <source>
        <dbReference type="ARBA" id="ARBA00023122"/>
    </source>
</evidence>
<dbReference type="PROSITE" id="PS51371">
    <property type="entry name" value="CBS"/>
    <property type="match status" value="2"/>
</dbReference>
<dbReference type="SUPFAM" id="SSF54631">
    <property type="entry name" value="CBS-domain pair"/>
    <property type="match status" value="1"/>
</dbReference>
<dbReference type="Pfam" id="PF00571">
    <property type="entry name" value="CBS"/>
    <property type="match status" value="2"/>
</dbReference>
<dbReference type="STRING" id="393762.SAMN05660472_01919"/>
<dbReference type="Pfam" id="PF03471">
    <property type="entry name" value="CorC_HlyC"/>
    <property type="match status" value="1"/>
</dbReference>
<feature type="transmembrane region" description="Helical" evidence="10">
    <location>
        <begin position="6"/>
        <end position="32"/>
    </location>
</feature>
<dbReference type="InterPro" id="IPR002550">
    <property type="entry name" value="CNNM"/>
</dbReference>
<evidence type="ECO:0000256" key="1">
    <source>
        <dbReference type="ARBA" id="ARBA00004141"/>
    </source>
</evidence>
<dbReference type="PANTHER" id="PTHR22777:SF17">
    <property type="entry name" value="UPF0053 PROTEIN SLL0260"/>
    <property type="match status" value="1"/>
</dbReference>
<dbReference type="Gene3D" id="3.30.465.10">
    <property type="match status" value="1"/>
</dbReference>
<dbReference type="Gene3D" id="3.10.580.10">
    <property type="entry name" value="CBS-domain"/>
    <property type="match status" value="1"/>
</dbReference>
<dbReference type="InterPro" id="IPR044751">
    <property type="entry name" value="Ion_transp-like_CBS"/>
</dbReference>
<dbReference type="SUPFAM" id="SSF56176">
    <property type="entry name" value="FAD-binding/transporter-associated domain-like"/>
    <property type="match status" value="1"/>
</dbReference>
<evidence type="ECO:0000259" key="11">
    <source>
        <dbReference type="PROSITE" id="PS51371"/>
    </source>
</evidence>
<dbReference type="CDD" id="cd04590">
    <property type="entry name" value="CBS_pair_CorC_HlyC_assoc"/>
    <property type="match status" value="1"/>
</dbReference>
<keyword evidence="6 8" id="KW-0129">CBS domain</keyword>
<evidence type="ECO:0000256" key="5">
    <source>
        <dbReference type="ARBA" id="ARBA00022989"/>
    </source>
</evidence>
<keyword evidence="4" id="KW-0677">Repeat</keyword>
<feature type="transmembrane region" description="Helical" evidence="10">
    <location>
        <begin position="91"/>
        <end position="110"/>
    </location>
</feature>
<feature type="domain" description="CBS" evidence="11">
    <location>
        <begin position="208"/>
        <end position="267"/>
    </location>
</feature>
<feature type="domain" description="CNNM transmembrane" evidence="12">
    <location>
        <begin position="1"/>
        <end position="189"/>
    </location>
</feature>
<evidence type="ECO:0000313" key="13">
    <source>
        <dbReference type="EMBL" id="SDK74026.1"/>
    </source>
</evidence>
<proteinExistence type="inferred from homology"/>
<dbReference type="InterPro" id="IPR016169">
    <property type="entry name" value="FAD-bd_PCMH_sub2"/>
</dbReference>
<dbReference type="InterPro" id="IPR000644">
    <property type="entry name" value="CBS_dom"/>
</dbReference>
<evidence type="ECO:0000256" key="7">
    <source>
        <dbReference type="ARBA" id="ARBA00023136"/>
    </source>
</evidence>
<dbReference type="Proteomes" id="UP000198718">
    <property type="component" value="Unassembled WGS sequence"/>
</dbReference>
<reference evidence="13 14" key="1">
    <citation type="submission" date="2016-10" db="EMBL/GenBank/DDBJ databases">
        <authorList>
            <person name="de Groot N.N."/>
        </authorList>
    </citation>
    <scope>NUCLEOTIDE SEQUENCE [LARGE SCALE GENOMIC DNA]</scope>
    <source>
        <strain evidence="13 14">DSM 18346</strain>
    </source>
</reference>
<protein>
    <submittedName>
        <fullName evidence="13">Putative hemolysin</fullName>
    </submittedName>
</protein>
<evidence type="ECO:0000313" key="14">
    <source>
        <dbReference type="Proteomes" id="UP000198718"/>
    </source>
</evidence>
<feature type="domain" description="CBS" evidence="11">
    <location>
        <begin position="272"/>
        <end position="329"/>
    </location>
</feature>
<dbReference type="InterPro" id="IPR005170">
    <property type="entry name" value="Transptr-assoc_dom"/>
</dbReference>
<keyword evidence="3 9" id="KW-0812">Transmembrane</keyword>
<evidence type="ECO:0000256" key="3">
    <source>
        <dbReference type="ARBA" id="ARBA00022692"/>
    </source>
</evidence>
<feature type="transmembrane region" description="Helical" evidence="10">
    <location>
        <begin position="131"/>
        <end position="149"/>
    </location>
</feature>
<dbReference type="GO" id="GO:0050660">
    <property type="term" value="F:flavin adenine dinucleotide binding"/>
    <property type="evidence" value="ECO:0007669"/>
    <property type="project" value="InterPro"/>
</dbReference>
<dbReference type="AlphaFoldDB" id="A0A1G9ED40"/>
<evidence type="ECO:0000256" key="10">
    <source>
        <dbReference type="SAM" id="Phobius"/>
    </source>
</evidence>
<keyword evidence="5 9" id="KW-1133">Transmembrane helix</keyword>
<dbReference type="Pfam" id="PF01595">
    <property type="entry name" value="CNNM"/>
    <property type="match status" value="1"/>
</dbReference>
<evidence type="ECO:0000256" key="9">
    <source>
        <dbReference type="PROSITE-ProRule" id="PRU01193"/>
    </source>
</evidence>
<dbReference type="PANTHER" id="PTHR22777">
    <property type="entry name" value="HEMOLYSIN-RELATED"/>
    <property type="match status" value="1"/>
</dbReference>
<dbReference type="InterPro" id="IPR046342">
    <property type="entry name" value="CBS_dom_sf"/>
</dbReference>
<dbReference type="InterPro" id="IPR036318">
    <property type="entry name" value="FAD-bd_PCMH-like_sf"/>
</dbReference>
<evidence type="ECO:0000256" key="8">
    <source>
        <dbReference type="PROSITE-ProRule" id="PRU00703"/>
    </source>
</evidence>
<comment type="subcellular location">
    <subcellularLocation>
        <location evidence="1">Membrane</location>
        <topology evidence="1">Multi-pass membrane protein</topology>
    </subcellularLocation>
</comment>
<dbReference type="GO" id="GO:0005886">
    <property type="term" value="C:plasma membrane"/>
    <property type="evidence" value="ECO:0007669"/>
    <property type="project" value="TreeGrafter"/>
</dbReference>
<evidence type="ECO:0000256" key="2">
    <source>
        <dbReference type="ARBA" id="ARBA00006337"/>
    </source>
</evidence>
<name>A0A1G9ED40_9FIRM</name>
<organism evidence="13 14">
    <name type="scientific">Natronincola ferrireducens</name>
    <dbReference type="NCBI Taxonomy" id="393762"/>
    <lineage>
        <taxon>Bacteria</taxon>
        <taxon>Bacillati</taxon>
        <taxon>Bacillota</taxon>
        <taxon>Clostridia</taxon>
        <taxon>Peptostreptococcales</taxon>
        <taxon>Natronincolaceae</taxon>
        <taxon>Natronincola</taxon>
    </lineage>
</organism>
<feature type="transmembrane region" description="Helical" evidence="10">
    <location>
        <begin position="61"/>
        <end position="85"/>
    </location>
</feature>